<dbReference type="PROSITE" id="PS51725">
    <property type="entry name" value="ABM"/>
    <property type="match status" value="1"/>
</dbReference>
<dbReference type="Pfam" id="PF03992">
    <property type="entry name" value="ABM"/>
    <property type="match status" value="1"/>
</dbReference>
<gene>
    <name evidence="2" type="ORF">SAMN04488044_1147</name>
</gene>
<sequence length="98" mass="10770">MLIAHVEFRVQPEDRDAALSLLLQEAQKVRAMAGNQKFQAFLNPEQADTLEIVHEWDNEDGFATYLASENFAAIGAALGPKMTAPPVSKRFTATPLAQ</sequence>
<dbReference type="OrthoDB" id="3297102at2"/>
<dbReference type="EMBL" id="FQWM01000001">
    <property type="protein sequence ID" value="SHG59442.1"/>
    <property type="molecule type" value="Genomic_DNA"/>
</dbReference>
<keyword evidence="2" id="KW-0503">Monooxygenase</keyword>
<dbReference type="Gene3D" id="3.30.70.100">
    <property type="match status" value="1"/>
</dbReference>
<evidence type="ECO:0000313" key="3">
    <source>
        <dbReference type="Proteomes" id="UP000184211"/>
    </source>
</evidence>
<dbReference type="SUPFAM" id="SSF54909">
    <property type="entry name" value="Dimeric alpha+beta barrel"/>
    <property type="match status" value="1"/>
</dbReference>
<protein>
    <submittedName>
        <fullName evidence="2">Quinol monooxygenase YgiN</fullName>
    </submittedName>
</protein>
<evidence type="ECO:0000259" key="1">
    <source>
        <dbReference type="PROSITE" id="PS51725"/>
    </source>
</evidence>
<dbReference type="InterPro" id="IPR011008">
    <property type="entry name" value="Dimeric_a/b-barrel"/>
</dbReference>
<dbReference type="Proteomes" id="UP000184211">
    <property type="component" value="Unassembled WGS sequence"/>
</dbReference>
<dbReference type="RefSeq" id="WP_072791462.1">
    <property type="nucleotide sequence ID" value="NZ_FQWM01000001.1"/>
</dbReference>
<name>A0A1M5L2V7_9RHOB</name>
<reference evidence="3" key="1">
    <citation type="submission" date="2016-11" db="EMBL/GenBank/DDBJ databases">
        <authorList>
            <person name="Varghese N."/>
            <person name="Submissions S."/>
        </authorList>
    </citation>
    <scope>NUCLEOTIDE SEQUENCE [LARGE SCALE GENOMIC DNA]</scope>
    <source>
        <strain evidence="3">DSM 28223</strain>
    </source>
</reference>
<evidence type="ECO:0000313" key="2">
    <source>
        <dbReference type="EMBL" id="SHG59442.1"/>
    </source>
</evidence>
<dbReference type="GO" id="GO:0004497">
    <property type="term" value="F:monooxygenase activity"/>
    <property type="evidence" value="ECO:0007669"/>
    <property type="project" value="UniProtKB-KW"/>
</dbReference>
<proteinExistence type="predicted"/>
<organism evidence="2 3">
    <name type="scientific">Cognatishimia maritima</name>
    <dbReference type="NCBI Taxonomy" id="870908"/>
    <lineage>
        <taxon>Bacteria</taxon>
        <taxon>Pseudomonadati</taxon>
        <taxon>Pseudomonadota</taxon>
        <taxon>Alphaproteobacteria</taxon>
        <taxon>Rhodobacterales</taxon>
        <taxon>Paracoccaceae</taxon>
        <taxon>Cognatishimia</taxon>
    </lineage>
</organism>
<dbReference type="STRING" id="870908.SAMN04488044_1147"/>
<keyword evidence="3" id="KW-1185">Reference proteome</keyword>
<keyword evidence="2" id="KW-0560">Oxidoreductase</keyword>
<accession>A0A1M5L2V7</accession>
<feature type="domain" description="ABM" evidence="1">
    <location>
        <begin position="2"/>
        <end position="91"/>
    </location>
</feature>
<dbReference type="AlphaFoldDB" id="A0A1M5L2V7"/>
<dbReference type="InterPro" id="IPR007138">
    <property type="entry name" value="ABM_dom"/>
</dbReference>